<sequence length="215" mass="23947">MYKINMMFMSRPKGDGTDAEVCFFVDVASDKSRVTIEERSMTAGEGATATITLPTEHYGGSSLAVSGLGVFDIHASANRSCRTDETGRPLGTDFRQYPALTMKSDAHPGTQWQVRSEDPGSLCYYLMESSRDQKSHKESLRVHAIYHYAGGHPHHPVDHSEGVLLLPDYQDSRNEMVSIALVFVLLWHMRELDVQQEKASLFKILGKLGIKKTSP</sequence>
<name>A0AA37LYT4_9PEZI</name>
<dbReference type="AlphaFoldDB" id="A0AA37LYT4"/>
<organism evidence="1 2">
    <name type="scientific">Colletotrichum liriopes</name>
    <dbReference type="NCBI Taxonomy" id="708192"/>
    <lineage>
        <taxon>Eukaryota</taxon>
        <taxon>Fungi</taxon>
        <taxon>Dikarya</taxon>
        <taxon>Ascomycota</taxon>
        <taxon>Pezizomycotina</taxon>
        <taxon>Sordariomycetes</taxon>
        <taxon>Hypocreomycetidae</taxon>
        <taxon>Glomerellales</taxon>
        <taxon>Glomerellaceae</taxon>
        <taxon>Colletotrichum</taxon>
        <taxon>Colletotrichum spaethianum species complex</taxon>
    </lineage>
</organism>
<reference evidence="1 2" key="1">
    <citation type="submission" date="2021-07" db="EMBL/GenBank/DDBJ databases">
        <title>Genome data of Colletotrichum spaethianum.</title>
        <authorList>
            <person name="Utami Y.D."/>
            <person name="Hiruma K."/>
        </authorList>
    </citation>
    <scope>NUCLEOTIDE SEQUENCE [LARGE SCALE GENOMIC DNA]</scope>
    <source>
        <strain evidence="1 2">MAFF 242679</strain>
    </source>
</reference>
<evidence type="ECO:0000313" key="2">
    <source>
        <dbReference type="Proteomes" id="UP001055172"/>
    </source>
</evidence>
<protein>
    <submittedName>
        <fullName evidence="1">Uncharacterized protein</fullName>
    </submittedName>
</protein>
<accession>A0AA37LYT4</accession>
<dbReference type="EMBL" id="BPPX01000036">
    <property type="protein sequence ID" value="GJC88946.1"/>
    <property type="molecule type" value="Genomic_DNA"/>
</dbReference>
<proteinExistence type="predicted"/>
<dbReference type="Proteomes" id="UP001055172">
    <property type="component" value="Unassembled WGS sequence"/>
</dbReference>
<comment type="caution">
    <text evidence="1">The sequence shown here is derived from an EMBL/GenBank/DDBJ whole genome shotgun (WGS) entry which is preliminary data.</text>
</comment>
<keyword evidence="2" id="KW-1185">Reference proteome</keyword>
<gene>
    <name evidence="1" type="ORF">ColLi_11784</name>
</gene>
<evidence type="ECO:0000313" key="1">
    <source>
        <dbReference type="EMBL" id="GJC88946.1"/>
    </source>
</evidence>